<evidence type="ECO:0000256" key="1">
    <source>
        <dbReference type="SAM" id="MobiDB-lite"/>
    </source>
</evidence>
<gene>
    <name evidence="2" type="ORF">Micbo1qcDRAFT_206376</name>
</gene>
<evidence type="ECO:0000313" key="2">
    <source>
        <dbReference type="EMBL" id="KXJ89435.1"/>
    </source>
</evidence>
<reference evidence="3" key="1">
    <citation type="submission" date="2016-02" db="EMBL/GenBank/DDBJ databases">
        <title>Draft genome sequence of Microdochium bolleyi, a fungal endophyte of beachgrass.</title>
        <authorList>
            <consortium name="DOE Joint Genome Institute"/>
            <person name="David A.S."/>
            <person name="May G."/>
            <person name="Haridas S."/>
            <person name="Lim J."/>
            <person name="Wang M."/>
            <person name="Labutti K."/>
            <person name="Lipzen A."/>
            <person name="Barry K."/>
            <person name="Grigoriev I.V."/>
        </authorList>
    </citation>
    <scope>NUCLEOTIDE SEQUENCE [LARGE SCALE GENOMIC DNA]</scope>
    <source>
        <strain evidence="3">J235TASD1</strain>
    </source>
</reference>
<dbReference type="AlphaFoldDB" id="A0A136IWY9"/>
<keyword evidence="3" id="KW-1185">Reference proteome</keyword>
<dbReference type="OrthoDB" id="5273928at2759"/>
<organism evidence="2 3">
    <name type="scientific">Microdochium bolleyi</name>
    <dbReference type="NCBI Taxonomy" id="196109"/>
    <lineage>
        <taxon>Eukaryota</taxon>
        <taxon>Fungi</taxon>
        <taxon>Dikarya</taxon>
        <taxon>Ascomycota</taxon>
        <taxon>Pezizomycotina</taxon>
        <taxon>Sordariomycetes</taxon>
        <taxon>Xylariomycetidae</taxon>
        <taxon>Xylariales</taxon>
        <taxon>Microdochiaceae</taxon>
        <taxon>Microdochium</taxon>
    </lineage>
</organism>
<proteinExistence type="predicted"/>
<feature type="region of interest" description="Disordered" evidence="1">
    <location>
        <begin position="1"/>
        <end position="32"/>
    </location>
</feature>
<sequence>MVVRATLDPADGSPHSNMHPFEHGARSSQRTRASSASFTVPALTCMAMKVVAANISSVEARHLSQVPKHLLRELWRLVRKDREWTMSDVRYWGVFVQFLINDWGFVDGDGPQVGMWCIKTQFTQTSPQPLLQILEPAISPTMVFITHLQLSEGVECSVRDIIALVKMVNLGVLEIIQPAGVTNAAEFPRVTDAVIREWASAESPFPVLRVLRIWGEDFTTFRSLQYLHKFPSLAIYDVAGNGSDWPKALSTPLSWTSKRRLWSTDLLEAIAGTYRCLDHENPAHGNQDLMTLTSSTRALAFQCRNLT</sequence>
<protein>
    <submittedName>
        <fullName evidence="2">Uncharacterized protein</fullName>
    </submittedName>
</protein>
<evidence type="ECO:0000313" key="3">
    <source>
        <dbReference type="Proteomes" id="UP000070501"/>
    </source>
</evidence>
<accession>A0A136IWY9</accession>
<dbReference type="InParanoid" id="A0A136IWY9"/>
<dbReference type="EMBL" id="KQ964255">
    <property type="protein sequence ID" value="KXJ89435.1"/>
    <property type="molecule type" value="Genomic_DNA"/>
</dbReference>
<name>A0A136IWY9_9PEZI</name>
<dbReference type="Proteomes" id="UP000070501">
    <property type="component" value="Unassembled WGS sequence"/>
</dbReference>